<dbReference type="Proteomes" id="UP000293331">
    <property type="component" value="Unassembled WGS sequence"/>
</dbReference>
<feature type="region of interest" description="Disordered" evidence="1">
    <location>
        <begin position="1"/>
        <end position="90"/>
    </location>
</feature>
<evidence type="ECO:0000313" key="2">
    <source>
        <dbReference type="EMBL" id="RYU91658.1"/>
    </source>
</evidence>
<feature type="compositionally biased region" description="Polar residues" evidence="1">
    <location>
        <begin position="73"/>
        <end position="84"/>
    </location>
</feature>
<proteinExistence type="predicted"/>
<dbReference type="EMBL" id="SEWG01000002">
    <property type="protein sequence ID" value="RYU91658.1"/>
    <property type="molecule type" value="Genomic_DNA"/>
</dbReference>
<evidence type="ECO:0000256" key="1">
    <source>
        <dbReference type="SAM" id="MobiDB-lite"/>
    </source>
</evidence>
<sequence length="1109" mass="121152">MDRKPTDKAEDKSGKAPGRQPLTTGRGVLLANRRPGAATFVRRQAQPGGTTTVKTAGPKPLTDNRPKTGPQKALQQSTVRSSATRVPPQTLRKPVTNTTLVKKTPPVKELPKDEPVKGLEPVIDDGEKSVVSDKADENIHQEKPGTIDAGLINFIHELYDHIESIGPFNEGARPEIQALINGIISNYSIDENQKQSITANILGGLIFYGDDELTGPSSQKEQLAQKGLEPQDTLGDGNCSIHALLGEDKDGTLVCDTAQQNREALADNYQGGGLHPDAMDKMNAARENTIRKFANKLLTDHTEGKPSLAEAEDGPKEEEVAEGKTVSEKQLKENLLKAIHHVNAGRYEESVTKIVQHTAFDNVIDDISGADIMRVLKEGGILSEEDTVAVPEISPENIEAVLPENMKYKAESIYWLLKPYVKGKINSNMFVERALQNDAVKHAYIALLKSQHHWLNAEQLQALAIQHVKSVQLFENDLMGGVQETNPFNVSDERPLIKIYSSGSHFERLGPLQDGAEHIRPGEKTDDEELPEHVEADPFQNEMYNKARTRYHTGFNGQKKVTTEKYRARRDHGLGHGIRVAASVLRLVNIISQKHEFKFPVDEQHLKALSMAALWHDAANNVEDDKLAENKQGAMFDDQLKRDTKGKLHGKPIPAVYKWAAECLKLKGKISLTKKSWDELDEHEQGAALIAGADSYEYVRTYTGMRQKYASKRNVLVNTKAMGADEDDAHINEVIKLILGTGGNTRGGAPKDSKPEELAAQIEFNGIQSLMEPENHIARAFKRFAAASGPGPANILSLLQGFSGKLPPKKSSLPVSEPLVKTDRITPEVPDTQRVEVSLVRKKAVLSRGAAPKPVINFSPRDESRARLPATQNEDGSFNQGVAPGFKAGSGVPPAIDVKNTLALVHGIGTKFISGAFEKGYLSSAYGREGPTGNYSRDADKNGGGGLAVYTRAVGIKHARWPAFGQGVGSGDSKAQIVLRPRILTSVPAWRHSSTDLMGKAPGVTGKMMAEPGLDSFDLWEQQAESSRNRSFNDMVKGTSVIANNEQMFWHQIPLASNVMAIICKTEKDKKEIIESVGGNPDDGYIVYQGEKIPVIVAGSKQTLAQVLP</sequence>
<keyword evidence="3" id="KW-1185">Reference proteome</keyword>
<name>A0A4Q5LQC4_9SPHI</name>
<dbReference type="OrthoDB" id="5510025at2"/>
<dbReference type="RefSeq" id="WP_129875915.1">
    <property type="nucleotide sequence ID" value="NZ_SEWG01000002.1"/>
</dbReference>
<accession>A0A4Q5LQC4</accession>
<feature type="compositionally biased region" description="Basic and acidic residues" evidence="1">
    <location>
        <begin position="1"/>
        <end position="14"/>
    </location>
</feature>
<dbReference type="AlphaFoldDB" id="A0A4Q5LQC4"/>
<feature type="region of interest" description="Disordered" evidence="1">
    <location>
        <begin position="299"/>
        <end position="326"/>
    </location>
</feature>
<gene>
    <name evidence="2" type="ORF">EWM62_06890</name>
</gene>
<feature type="compositionally biased region" description="Basic and acidic residues" evidence="1">
    <location>
        <begin position="313"/>
        <end position="326"/>
    </location>
</feature>
<reference evidence="2 3" key="1">
    <citation type="submission" date="2019-02" db="EMBL/GenBank/DDBJ databases">
        <title>Bacterial novel species Mucilaginibacter sp. 17JY9-4 isolated from soil.</title>
        <authorList>
            <person name="Jung H.-Y."/>
        </authorList>
    </citation>
    <scope>NUCLEOTIDE SEQUENCE [LARGE SCALE GENOMIC DNA]</scope>
    <source>
        <strain evidence="2 3">17JY9-4</strain>
    </source>
</reference>
<protein>
    <submittedName>
        <fullName evidence="2">Uncharacterized protein</fullName>
    </submittedName>
</protein>
<organism evidence="2 3">
    <name type="scientific">Mucilaginibacter terrigena</name>
    <dbReference type="NCBI Taxonomy" id="2492395"/>
    <lineage>
        <taxon>Bacteria</taxon>
        <taxon>Pseudomonadati</taxon>
        <taxon>Bacteroidota</taxon>
        <taxon>Sphingobacteriia</taxon>
        <taxon>Sphingobacteriales</taxon>
        <taxon>Sphingobacteriaceae</taxon>
        <taxon>Mucilaginibacter</taxon>
    </lineage>
</organism>
<comment type="caution">
    <text evidence="2">The sequence shown here is derived from an EMBL/GenBank/DDBJ whole genome shotgun (WGS) entry which is preliminary data.</text>
</comment>
<evidence type="ECO:0000313" key="3">
    <source>
        <dbReference type="Proteomes" id="UP000293331"/>
    </source>
</evidence>